<dbReference type="PROSITE" id="PS50294">
    <property type="entry name" value="WD_REPEATS_REGION"/>
    <property type="match status" value="3"/>
</dbReference>
<feature type="compositionally biased region" description="Low complexity" evidence="4">
    <location>
        <begin position="700"/>
        <end position="720"/>
    </location>
</feature>
<evidence type="ECO:0000256" key="4">
    <source>
        <dbReference type="SAM" id="MobiDB-lite"/>
    </source>
</evidence>
<dbReference type="SUPFAM" id="SSF50978">
    <property type="entry name" value="WD40 repeat-like"/>
    <property type="match status" value="1"/>
</dbReference>
<feature type="repeat" description="WD" evidence="3">
    <location>
        <begin position="556"/>
        <end position="595"/>
    </location>
</feature>
<protein>
    <submittedName>
        <fullName evidence="6">WD40 repeat-like protein</fullName>
    </submittedName>
</protein>
<keyword evidence="2" id="KW-0677">Repeat</keyword>
<dbReference type="InterPro" id="IPR001810">
    <property type="entry name" value="F-box_dom"/>
</dbReference>
<evidence type="ECO:0000256" key="1">
    <source>
        <dbReference type="ARBA" id="ARBA00022574"/>
    </source>
</evidence>
<dbReference type="InterPro" id="IPR020472">
    <property type="entry name" value="WD40_PAC1"/>
</dbReference>
<dbReference type="PANTHER" id="PTHR22847:SF741">
    <property type="entry name" value="E3 UBIQUITIN LIGASE COMPLEX SCF SUBUNIT SCONB-RELATED"/>
    <property type="match status" value="1"/>
</dbReference>
<feature type="repeat" description="WD" evidence="3">
    <location>
        <begin position="741"/>
        <end position="779"/>
    </location>
</feature>
<dbReference type="SMART" id="SM00320">
    <property type="entry name" value="WD40"/>
    <property type="match status" value="7"/>
</dbReference>
<dbReference type="PRINTS" id="PR00320">
    <property type="entry name" value="GPROTEINBRPT"/>
</dbReference>
<feature type="repeat" description="WD" evidence="3">
    <location>
        <begin position="644"/>
        <end position="665"/>
    </location>
</feature>
<feature type="compositionally biased region" description="Low complexity" evidence="4">
    <location>
        <begin position="120"/>
        <end position="133"/>
    </location>
</feature>
<evidence type="ECO:0000256" key="3">
    <source>
        <dbReference type="PROSITE-ProRule" id="PRU00221"/>
    </source>
</evidence>
<feature type="repeat" description="WD" evidence="3">
    <location>
        <begin position="422"/>
        <end position="454"/>
    </location>
</feature>
<dbReference type="InterPro" id="IPR019775">
    <property type="entry name" value="WD40_repeat_CS"/>
</dbReference>
<evidence type="ECO:0000256" key="2">
    <source>
        <dbReference type="ARBA" id="ARBA00022737"/>
    </source>
</evidence>
<dbReference type="InterPro" id="IPR036047">
    <property type="entry name" value="F-box-like_dom_sf"/>
</dbReference>
<dbReference type="PROSITE" id="PS50181">
    <property type="entry name" value="FBOX"/>
    <property type="match status" value="1"/>
</dbReference>
<dbReference type="InterPro" id="IPR015943">
    <property type="entry name" value="WD40/YVTN_repeat-like_dom_sf"/>
</dbReference>
<feature type="non-terminal residue" evidence="6">
    <location>
        <position position="786"/>
    </location>
</feature>
<dbReference type="Gene3D" id="2.130.10.10">
    <property type="entry name" value="YVTN repeat-like/Quinoprotein amine dehydrogenase"/>
    <property type="match status" value="2"/>
</dbReference>
<keyword evidence="1 3" id="KW-0853">WD repeat</keyword>
<feature type="region of interest" description="Disordered" evidence="4">
    <location>
        <begin position="700"/>
        <end position="728"/>
    </location>
</feature>
<dbReference type="Pfam" id="PF00400">
    <property type="entry name" value="WD40"/>
    <property type="match status" value="7"/>
</dbReference>
<dbReference type="CDD" id="cd00200">
    <property type="entry name" value="WD40"/>
    <property type="match status" value="1"/>
</dbReference>
<feature type="compositionally biased region" description="Pro residues" evidence="4">
    <location>
        <begin position="175"/>
        <end position="189"/>
    </location>
</feature>
<accession>A0A6A4HIW9</accession>
<feature type="repeat" description="WD" evidence="3">
    <location>
        <begin position="666"/>
        <end position="705"/>
    </location>
</feature>
<gene>
    <name evidence="6" type="ORF">BT96DRAFT_884055</name>
</gene>
<dbReference type="InterPro" id="IPR036322">
    <property type="entry name" value="WD40_repeat_dom_sf"/>
</dbReference>
<evidence type="ECO:0000313" key="6">
    <source>
        <dbReference type="EMBL" id="KAE9397398.1"/>
    </source>
</evidence>
<evidence type="ECO:0000259" key="5">
    <source>
        <dbReference type="PROSITE" id="PS50181"/>
    </source>
</evidence>
<dbReference type="Gene3D" id="1.20.1280.50">
    <property type="match status" value="1"/>
</dbReference>
<dbReference type="Pfam" id="PF12937">
    <property type="entry name" value="F-box-like"/>
    <property type="match status" value="1"/>
</dbReference>
<dbReference type="PROSITE" id="PS50082">
    <property type="entry name" value="WD_REPEATS_2"/>
    <property type="match status" value="6"/>
</dbReference>
<feature type="domain" description="F-box" evidence="5">
    <location>
        <begin position="265"/>
        <end position="315"/>
    </location>
</feature>
<dbReference type="OrthoDB" id="190105at2759"/>
<dbReference type="AlphaFoldDB" id="A0A6A4HIW9"/>
<dbReference type="PANTHER" id="PTHR22847">
    <property type="entry name" value="WD40 REPEAT PROTEIN"/>
    <property type="match status" value="1"/>
</dbReference>
<name>A0A6A4HIW9_9AGAR</name>
<sequence>MQNADSQHAATPAPGAAPAIYLEPSVSTTTVVTTTTTVTTYAPIPLPALPLPPPEPTDPKEYPLYNVQLPQSMREFGLVFPGGKRAVFREERSESAEAETVGEEGASGKGWRMMPKDESWSGSNPSSSVPVVGLTEALEGFNTNTTRKRERGSNGSSMDSGDVDTPPARKKARAPPSPLPSPRGSPPPTSTRASPTSEMQLITPSATPFQPDLALTTLLALPSLVTHYTSLPPSLQSHLLLTLLRHSPLPVLRTLHSVLHPSLARDFLTLLPPELGSHILGYLADTSLKALGRACRVCKGWRGRIECDKVLWRDLLVRRGLWFGGESEGNFVKMLLRKRRHAIQSESDSLPLPHPYKILFKSRYLTLTRWITNPTPKHISFPAHGHSVVTCLLFSQNRIISASDDHSIHIYDPTSGRLIQKLDGHEGGVWALAVHGNLLVSGSTDRTVRIWDLDDPQGRCLHVFGGHTSTVRCLAIVKPELWGREKEKWPKRTLVVTGSRDHTLRVWRLPKRNERPFDSRLSHQHAHTPPSPHPSPPSPNPPPDDPALNPYHIHLLSGHTHAVRALAARGRVLVSGSYDCMVRVWDVVEGRCVWRLEGHSQKVYSVVLDSSGDGTSSDSGSGSGYGLGWGLGAGASGSGASRCASGSMDGTVRLWSISTGQCLAVLSGHTSLVGLLGLSPSFLVSAAADSTLRVWDARNTPHASSSNSSTRNPTSLTPGTGAAGAGAGGVSTSNDLLRGIMSGHTGAITCFQHDEWKVVSGSDGTLKVWDLRDVNASASFPGGPGL</sequence>
<feature type="compositionally biased region" description="Pro residues" evidence="4">
    <location>
        <begin position="529"/>
        <end position="545"/>
    </location>
</feature>
<dbReference type="Proteomes" id="UP000799118">
    <property type="component" value="Unassembled WGS sequence"/>
</dbReference>
<feature type="region of interest" description="Disordered" evidence="4">
    <location>
        <begin position="519"/>
        <end position="552"/>
    </location>
</feature>
<dbReference type="PROSITE" id="PS00678">
    <property type="entry name" value="WD_REPEATS_1"/>
    <property type="match status" value="3"/>
</dbReference>
<reference evidence="6" key="1">
    <citation type="journal article" date="2019" name="Environ. Microbiol.">
        <title>Fungal ecological strategies reflected in gene transcription - a case study of two litter decomposers.</title>
        <authorList>
            <person name="Barbi F."/>
            <person name="Kohler A."/>
            <person name="Barry K."/>
            <person name="Baskaran P."/>
            <person name="Daum C."/>
            <person name="Fauchery L."/>
            <person name="Ihrmark K."/>
            <person name="Kuo A."/>
            <person name="LaButti K."/>
            <person name="Lipzen A."/>
            <person name="Morin E."/>
            <person name="Grigoriev I.V."/>
            <person name="Henrissat B."/>
            <person name="Lindahl B."/>
            <person name="Martin F."/>
        </authorList>
    </citation>
    <scope>NUCLEOTIDE SEQUENCE</scope>
    <source>
        <strain evidence="6">JB14</strain>
    </source>
</reference>
<dbReference type="InterPro" id="IPR001680">
    <property type="entry name" value="WD40_rpt"/>
</dbReference>
<feature type="repeat" description="WD" evidence="3">
    <location>
        <begin position="490"/>
        <end position="509"/>
    </location>
</feature>
<keyword evidence="7" id="KW-1185">Reference proteome</keyword>
<dbReference type="EMBL" id="ML769498">
    <property type="protein sequence ID" value="KAE9397398.1"/>
    <property type="molecule type" value="Genomic_DNA"/>
</dbReference>
<feature type="region of interest" description="Disordered" evidence="4">
    <location>
        <begin position="90"/>
        <end position="198"/>
    </location>
</feature>
<evidence type="ECO:0000313" key="7">
    <source>
        <dbReference type="Proteomes" id="UP000799118"/>
    </source>
</evidence>
<dbReference type="SUPFAM" id="SSF81383">
    <property type="entry name" value="F-box domain"/>
    <property type="match status" value="1"/>
</dbReference>
<organism evidence="6 7">
    <name type="scientific">Gymnopus androsaceus JB14</name>
    <dbReference type="NCBI Taxonomy" id="1447944"/>
    <lineage>
        <taxon>Eukaryota</taxon>
        <taxon>Fungi</taxon>
        <taxon>Dikarya</taxon>
        <taxon>Basidiomycota</taxon>
        <taxon>Agaricomycotina</taxon>
        <taxon>Agaricomycetes</taxon>
        <taxon>Agaricomycetidae</taxon>
        <taxon>Agaricales</taxon>
        <taxon>Marasmiineae</taxon>
        <taxon>Omphalotaceae</taxon>
        <taxon>Gymnopus</taxon>
    </lineage>
</organism>
<proteinExistence type="predicted"/>